<feature type="compositionally biased region" description="Low complexity" evidence="1">
    <location>
        <begin position="295"/>
        <end position="304"/>
    </location>
</feature>
<sequence length="972" mass="105622">MDIFDMVKAAPPPQTINPVERKLSTPSPIPPDSPLDSIDLLDGGILSNEDDLDKEANLDVSPFQIPRRKSSDNLYHNSDGSLFKMPKRMKKNDEIEELDEAVEMVSQFNDEKEAGTASRKPKKSVELDKAKKPGPPLKPHKKRPTEPELQKKADDDDDDEESEDHQLTTMPTKTKAQQKMFSDQPLDKPNFDRECVVRARRLKQQEIDSALESVANSPFADVADAPQSSRGRGRPKKNTQLPPKSRKSPPKPTPKPKPNFHIKVPLQNGAKKRASQHLARTHTPPPNLARRQVKKQAPVPQVPKAKPKPKPKPKSKTKPIRGCRASQSLIERYGARFFNSVVRVKRLHCAPSGHKGPACSARPIGGTKKGRPPKANKSVSFSEAVEILGSSEGSSRRATFGSISSKSPKPTRLQRVDATGNVLEDIALTSTPLLPPIAAGSSSSAPGGLRGKGKRRSCNGSPSPMAKRLKRSHQRLPLSSLASLRLDDGPKAGEDDDEDDDEEYIAVPNELPGIQRPGTPPPKKKRITFTTTISDDEDEKPFVKKQKDIPKKPPKPLKESFNKKPDKSLKEKEKADKTLKEKERTKKKSNEIVKKELSIVTAEVVDAATNKVEIKVTSEEENKPMKEEIQSQTEENDLDAAESNEVERDGEAPAPDATEENPDLSGEPGENVEDTPVGNAGDKSGETAEETEEKAEQEDSGENLYEETALETSDDFNASAQKPAEQEEQIEEVGKAEEVGGELATPPPQLPSTDTTTNSTTTNSTTTNTTTTNSTTTNTTNITTTTTNTTNTTTTTTEDNQDDVLEIQTSLDDVRQLHTPSSRQSTPKQRSRLDSGDSDCSFKSASDHGKPHAAAGAAPAEEEEEGAKPAAVSVGAEEEQPADAIVADDALDPGELPAELMTTPPSATRTVNGSNPTSGSSISTPFYSPIEPMPTLDDEVLGQLVEPDFQLNSSRHAISRGTLDDIMTALES</sequence>
<feature type="compositionally biased region" description="Acidic residues" evidence="1">
    <location>
        <begin position="687"/>
        <end position="714"/>
    </location>
</feature>
<evidence type="ECO:0000313" key="3">
    <source>
        <dbReference type="Proteomes" id="UP001059596"/>
    </source>
</evidence>
<comment type="caution">
    <text evidence="2">The sequence shown here is derived from an EMBL/GenBank/DDBJ whole genome shotgun (WGS) entry which is preliminary data.</text>
</comment>
<feature type="compositionally biased region" description="Basic and acidic residues" evidence="1">
    <location>
        <begin position="612"/>
        <end position="629"/>
    </location>
</feature>
<dbReference type="Proteomes" id="UP001059596">
    <property type="component" value="Unassembled WGS sequence"/>
</dbReference>
<name>A0A9P9YDD1_9MUSC</name>
<gene>
    <name evidence="2" type="ORF">M5D96_012362</name>
</gene>
<feature type="compositionally biased region" description="Basic and acidic residues" evidence="1">
    <location>
        <begin position="540"/>
        <end position="597"/>
    </location>
</feature>
<feature type="region of interest" description="Disordered" evidence="1">
    <location>
        <begin position="102"/>
        <end position="192"/>
    </location>
</feature>
<feature type="compositionally biased region" description="Low complexity" evidence="1">
    <location>
        <begin position="752"/>
        <end position="797"/>
    </location>
</feature>
<feature type="compositionally biased region" description="Acidic residues" evidence="1">
    <location>
        <begin position="494"/>
        <end position="504"/>
    </location>
</feature>
<evidence type="ECO:0000256" key="1">
    <source>
        <dbReference type="SAM" id="MobiDB-lite"/>
    </source>
</evidence>
<accession>A0A9P9YDD1</accession>
<dbReference type="AlphaFoldDB" id="A0A9P9YDD1"/>
<feature type="compositionally biased region" description="Low complexity" evidence="1">
    <location>
        <begin position="436"/>
        <end position="447"/>
    </location>
</feature>
<feature type="compositionally biased region" description="Polar residues" evidence="1">
    <location>
        <begin position="167"/>
        <end position="181"/>
    </location>
</feature>
<feature type="region of interest" description="Disordered" evidence="1">
    <location>
        <begin position="348"/>
        <end position="418"/>
    </location>
</feature>
<proteinExistence type="predicted"/>
<feature type="compositionally biased region" description="Low complexity" evidence="1">
    <location>
        <begin position="475"/>
        <end position="484"/>
    </location>
</feature>
<feature type="compositionally biased region" description="Polar residues" evidence="1">
    <location>
        <begin position="818"/>
        <end position="828"/>
    </location>
</feature>
<dbReference type="EMBL" id="JAMKOV010000057">
    <property type="protein sequence ID" value="KAI8034846.1"/>
    <property type="molecule type" value="Genomic_DNA"/>
</dbReference>
<keyword evidence="3" id="KW-1185">Reference proteome</keyword>
<organism evidence="2 3">
    <name type="scientific">Drosophila gunungcola</name>
    <name type="common">fruit fly</name>
    <dbReference type="NCBI Taxonomy" id="103775"/>
    <lineage>
        <taxon>Eukaryota</taxon>
        <taxon>Metazoa</taxon>
        <taxon>Ecdysozoa</taxon>
        <taxon>Arthropoda</taxon>
        <taxon>Hexapoda</taxon>
        <taxon>Insecta</taxon>
        <taxon>Pterygota</taxon>
        <taxon>Neoptera</taxon>
        <taxon>Endopterygota</taxon>
        <taxon>Diptera</taxon>
        <taxon>Brachycera</taxon>
        <taxon>Muscomorpha</taxon>
        <taxon>Ephydroidea</taxon>
        <taxon>Drosophilidae</taxon>
        <taxon>Drosophila</taxon>
        <taxon>Sophophora</taxon>
    </lineage>
</organism>
<feature type="region of interest" description="Disordered" evidence="1">
    <location>
        <begin position="59"/>
        <end position="89"/>
    </location>
</feature>
<feature type="compositionally biased region" description="Polar residues" evidence="1">
    <location>
        <begin position="391"/>
        <end position="408"/>
    </location>
</feature>
<protein>
    <submittedName>
        <fullName evidence="2">Uncharacterized protein</fullName>
    </submittedName>
</protein>
<reference evidence="2" key="1">
    <citation type="journal article" date="2023" name="Genome Biol. Evol.">
        <title>Long-read-based Genome Assembly of Drosophila gunungcola Reveals Fewer Chemosensory Genes in Flower-breeding Species.</title>
        <authorList>
            <person name="Negi A."/>
            <person name="Liao B.Y."/>
            <person name="Yeh S.D."/>
        </authorList>
    </citation>
    <scope>NUCLEOTIDE SEQUENCE</scope>
    <source>
        <strain evidence="2">Sukarami</strain>
    </source>
</reference>
<feature type="compositionally biased region" description="Polar residues" evidence="1">
    <location>
        <begin position="903"/>
        <end position="926"/>
    </location>
</feature>
<feature type="region of interest" description="Disordered" evidence="1">
    <location>
        <begin position="1"/>
        <end position="42"/>
    </location>
</feature>
<feature type="compositionally biased region" description="Acidic residues" evidence="1">
    <location>
        <begin position="634"/>
        <end position="644"/>
    </location>
</feature>
<feature type="region of interest" description="Disordered" evidence="1">
    <location>
        <begin position="209"/>
        <end position="326"/>
    </location>
</feature>
<evidence type="ECO:0000313" key="2">
    <source>
        <dbReference type="EMBL" id="KAI8034846.1"/>
    </source>
</evidence>
<feature type="compositionally biased region" description="Basic and acidic residues" evidence="1">
    <location>
        <begin position="144"/>
        <end position="154"/>
    </location>
</feature>
<feature type="region of interest" description="Disordered" evidence="1">
    <location>
        <begin position="430"/>
        <end position="934"/>
    </location>
</feature>
<feature type="compositionally biased region" description="Basic residues" evidence="1">
    <location>
        <begin position="305"/>
        <end position="321"/>
    </location>
</feature>